<evidence type="ECO:0000313" key="3">
    <source>
        <dbReference type="Proteomes" id="UP000324222"/>
    </source>
</evidence>
<dbReference type="Proteomes" id="UP000324222">
    <property type="component" value="Unassembled WGS sequence"/>
</dbReference>
<evidence type="ECO:0000256" key="1">
    <source>
        <dbReference type="SAM" id="Phobius"/>
    </source>
</evidence>
<evidence type="ECO:0000313" key="2">
    <source>
        <dbReference type="EMBL" id="MPC21149.1"/>
    </source>
</evidence>
<keyword evidence="1" id="KW-1133">Transmembrane helix</keyword>
<protein>
    <submittedName>
        <fullName evidence="2">Protein GPR107</fullName>
    </submittedName>
</protein>
<comment type="caution">
    <text evidence="2">The sequence shown here is derived from an EMBL/GenBank/DDBJ whole genome shotgun (WGS) entry which is preliminary data.</text>
</comment>
<dbReference type="AlphaFoldDB" id="A0A5B7DJA4"/>
<keyword evidence="1" id="KW-0472">Membrane</keyword>
<keyword evidence="1" id="KW-0812">Transmembrane</keyword>
<reference evidence="2 3" key="1">
    <citation type="submission" date="2019-05" db="EMBL/GenBank/DDBJ databases">
        <title>Another draft genome of Portunus trituberculatus and its Hox gene families provides insights of decapod evolution.</title>
        <authorList>
            <person name="Jeong J.-H."/>
            <person name="Song I."/>
            <person name="Kim S."/>
            <person name="Choi T."/>
            <person name="Kim D."/>
            <person name="Ryu S."/>
            <person name="Kim W."/>
        </authorList>
    </citation>
    <scope>NUCLEOTIDE SEQUENCE [LARGE SCALE GENOMIC DNA]</scope>
    <source>
        <tissue evidence="2">Muscle</tissue>
    </source>
</reference>
<dbReference type="EMBL" id="VSRR010000946">
    <property type="protein sequence ID" value="MPC21149.1"/>
    <property type="molecule type" value="Genomic_DNA"/>
</dbReference>
<feature type="transmembrane region" description="Helical" evidence="1">
    <location>
        <begin position="36"/>
        <end position="57"/>
    </location>
</feature>
<organism evidence="2 3">
    <name type="scientific">Portunus trituberculatus</name>
    <name type="common">Swimming crab</name>
    <name type="synonym">Neptunus trituberculatus</name>
    <dbReference type="NCBI Taxonomy" id="210409"/>
    <lineage>
        <taxon>Eukaryota</taxon>
        <taxon>Metazoa</taxon>
        <taxon>Ecdysozoa</taxon>
        <taxon>Arthropoda</taxon>
        <taxon>Crustacea</taxon>
        <taxon>Multicrustacea</taxon>
        <taxon>Malacostraca</taxon>
        <taxon>Eumalacostraca</taxon>
        <taxon>Eucarida</taxon>
        <taxon>Decapoda</taxon>
        <taxon>Pleocyemata</taxon>
        <taxon>Brachyura</taxon>
        <taxon>Eubrachyura</taxon>
        <taxon>Portunoidea</taxon>
        <taxon>Portunidae</taxon>
        <taxon>Portuninae</taxon>
        <taxon>Portunus</taxon>
    </lineage>
</organism>
<proteinExistence type="predicted"/>
<accession>A0A5B7DJA4</accession>
<sequence>MSVSAMMCAVSLQIIANVATIIVEETEESNEEHAVWFQRLIVIDFLCCGAILLPVVCEFRFS</sequence>
<gene>
    <name evidence="2" type="primary">GPR107_0</name>
    <name evidence="2" type="ORF">E2C01_014126</name>
</gene>
<name>A0A5B7DJA4_PORTR</name>
<keyword evidence="3" id="KW-1185">Reference proteome</keyword>